<feature type="transmembrane region" description="Helical" evidence="8">
    <location>
        <begin position="131"/>
        <end position="150"/>
    </location>
</feature>
<keyword evidence="5 8" id="KW-0812">Transmembrane</keyword>
<dbReference type="PANTHER" id="PTHR30269">
    <property type="entry name" value="TRANSMEMBRANE PROTEIN YFCA"/>
    <property type="match status" value="1"/>
</dbReference>
<gene>
    <name evidence="9" type="ORF">CJ235_04270</name>
</gene>
<evidence type="ECO:0000256" key="6">
    <source>
        <dbReference type="ARBA" id="ARBA00022989"/>
    </source>
</evidence>
<feature type="transmembrane region" description="Helical" evidence="8">
    <location>
        <begin position="7"/>
        <end position="33"/>
    </location>
</feature>
<evidence type="ECO:0000256" key="4">
    <source>
        <dbReference type="ARBA" id="ARBA00022475"/>
    </source>
</evidence>
<feature type="transmembrane region" description="Helical" evidence="8">
    <location>
        <begin position="231"/>
        <end position="249"/>
    </location>
</feature>
<dbReference type="Pfam" id="PF01925">
    <property type="entry name" value="TauE"/>
    <property type="match status" value="1"/>
</dbReference>
<evidence type="ECO:0000313" key="9">
    <source>
        <dbReference type="EMBL" id="PMC19584.1"/>
    </source>
</evidence>
<dbReference type="InterPro" id="IPR002781">
    <property type="entry name" value="TM_pro_TauE-like"/>
</dbReference>
<dbReference type="RefSeq" id="WP_070502373.1">
    <property type="nucleotide sequence ID" value="NZ_JALCYA010000001.1"/>
</dbReference>
<keyword evidence="4 8" id="KW-1003">Cell membrane</keyword>
<proteinExistence type="inferred from homology"/>
<dbReference type="STRING" id="170573.GCA_001076995_01530"/>
<organism evidence="9 10">
    <name type="scientific">Staphylococcus pettenkoferi</name>
    <dbReference type="NCBI Taxonomy" id="170573"/>
    <lineage>
        <taxon>Bacteria</taxon>
        <taxon>Bacillati</taxon>
        <taxon>Bacillota</taxon>
        <taxon>Bacilli</taxon>
        <taxon>Bacillales</taxon>
        <taxon>Staphylococcaceae</taxon>
        <taxon>Staphylococcus</taxon>
    </lineage>
</organism>
<dbReference type="EMBL" id="PNGG01000002">
    <property type="protein sequence ID" value="PMC19584.1"/>
    <property type="molecule type" value="Genomic_DNA"/>
</dbReference>
<evidence type="ECO:0000256" key="8">
    <source>
        <dbReference type="RuleBase" id="RU363041"/>
    </source>
</evidence>
<comment type="caution">
    <text evidence="9">The sequence shown here is derived from an EMBL/GenBank/DDBJ whole genome shotgun (WGS) entry which is preliminary data.</text>
</comment>
<evidence type="ECO:0000256" key="7">
    <source>
        <dbReference type="ARBA" id="ARBA00023136"/>
    </source>
</evidence>
<dbReference type="GO" id="GO:0005886">
    <property type="term" value="C:plasma membrane"/>
    <property type="evidence" value="ECO:0007669"/>
    <property type="project" value="UniProtKB-SubCell"/>
</dbReference>
<evidence type="ECO:0000256" key="3">
    <source>
        <dbReference type="ARBA" id="ARBA00022448"/>
    </source>
</evidence>
<accession>A0A2N6QJ07</accession>
<evidence type="ECO:0000256" key="1">
    <source>
        <dbReference type="ARBA" id="ARBA00004651"/>
    </source>
</evidence>
<sequence>MDWSISIILIIMALGFLAAFIDAVVGGGGLISIPTLLAVGLPPSIALGTNKLASVFGSMTSAIRFIRSGKVDLKLVGRLFVPVFILAMLGASLATFLPAQLLKPIVIVILTLVLLYTIFKKDWGDVRRVQSFTVKKALLITVLLSLIGFYDGFLGGGTGSFMMFILLLFGFDFLGAAGNAKVLNFASNLGALILFMILGEVNYLYGLIMAASMIAGSYVGAMFAIKQGVGYVKVLFIVVTALLILKNAYDYVMQLLH</sequence>
<dbReference type="Proteomes" id="UP000235748">
    <property type="component" value="Unassembled WGS sequence"/>
</dbReference>
<comment type="subcellular location">
    <subcellularLocation>
        <location evidence="1 8">Cell membrane</location>
        <topology evidence="1 8">Multi-pass membrane protein</topology>
    </subcellularLocation>
</comment>
<feature type="transmembrane region" description="Helical" evidence="8">
    <location>
        <begin position="156"/>
        <end position="175"/>
    </location>
</feature>
<keyword evidence="3" id="KW-0813">Transport</keyword>
<protein>
    <recommendedName>
        <fullName evidence="8">Probable membrane transporter protein</fullName>
    </recommendedName>
</protein>
<keyword evidence="7 8" id="KW-0472">Membrane</keyword>
<feature type="transmembrane region" description="Helical" evidence="8">
    <location>
        <begin position="75"/>
        <end position="95"/>
    </location>
</feature>
<dbReference type="PANTHER" id="PTHR30269:SF0">
    <property type="entry name" value="MEMBRANE TRANSPORTER PROTEIN YFCA-RELATED"/>
    <property type="match status" value="1"/>
</dbReference>
<dbReference type="InterPro" id="IPR052017">
    <property type="entry name" value="TSUP"/>
</dbReference>
<evidence type="ECO:0000256" key="5">
    <source>
        <dbReference type="ARBA" id="ARBA00022692"/>
    </source>
</evidence>
<evidence type="ECO:0000313" key="10">
    <source>
        <dbReference type="Proteomes" id="UP000235748"/>
    </source>
</evidence>
<dbReference type="AlphaFoldDB" id="A0A2N6QJ07"/>
<name>A0A2N6QJ07_9STAP</name>
<reference evidence="9 10" key="1">
    <citation type="submission" date="2017-09" db="EMBL/GenBank/DDBJ databases">
        <title>Bacterial strain isolated from the female urinary microbiota.</title>
        <authorList>
            <person name="Thomas-White K."/>
            <person name="Kumar N."/>
            <person name="Forster S."/>
            <person name="Putonti C."/>
            <person name="Lawley T."/>
            <person name="Wolfe A.J."/>
        </authorList>
    </citation>
    <scope>NUCLEOTIDE SEQUENCE [LARGE SCALE GENOMIC DNA]</scope>
    <source>
        <strain evidence="9 10">UMB0834</strain>
    </source>
</reference>
<comment type="similarity">
    <text evidence="2 8">Belongs to the 4-toluene sulfonate uptake permease (TSUP) (TC 2.A.102) family.</text>
</comment>
<keyword evidence="6 8" id="KW-1133">Transmembrane helix</keyword>
<evidence type="ECO:0000256" key="2">
    <source>
        <dbReference type="ARBA" id="ARBA00009142"/>
    </source>
</evidence>
<feature type="transmembrane region" description="Helical" evidence="8">
    <location>
        <begin position="101"/>
        <end position="119"/>
    </location>
</feature>